<reference evidence="9" key="1">
    <citation type="submission" date="2020-07" db="EMBL/GenBank/DDBJ databases">
        <title>Ethylene signaling mediates host invasion by parasitic plants.</title>
        <authorList>
            <person name="Yoshida S."/>
        </authorList>
    </citation>
    <scope>NUCLEOTIDE SEQUENCE</scope>
    <source>
        <strain evidence="9">Okayama</strain>
    </source>
</reference>
<keyword evidence="7" id="KW-0472">Membrane</keyword>
<feature type="transmembrane region" description="Helical" evidence="7">
    <location>
        <begin position="69"/>
        <end position="93"/>
    </location>
</feature>
<evidence type="ECO:0000256" key="3">
    <source>
        <dbReference type="ARBA" id="ARBA00022967"/>
    </source>
</evidence>
<protein>
    <submittedName>
        <fullName evidence="9">NAD(P)H-quinone oxidoreductase chain 4 chloroplastic</fullName>
    </submittedName>
</protein>
<dbReference type="InterPro" id="IPR001750">
    <property type="entry name" value="ND/Mrp_TM"/>
</dbReference>
<keyword evidence="7" id="KW-0812">Transmembrane</keyword>
<dbReference type="AlphaFoldDB" id="A0A830CDD6"/>
<dbReference type="GO" id="GO:0015990">
    <property type="term" value="P:electron transport coupled proton transport"/>
    <property type="evidence" value="ECO:0007669"/>
    <property type="project" value="TreeGrafter"/>
</dbReference>
<dbReference type="GO" id="GO:0042773">
    <property type="term" value="P:ATP synthesis coupled electron transport"/>
    <property type="evidence" value="ECO:0007669"/>
    <property type="project" value="InterPro"/>
</dbReference>
<feature type="transmembrane region" description="Helical" evidence="7">
    <location>
        <begin position="20"/>
        <end position="41"/>
    </location>
</feature>
<keyword evidence="3" id="KW-1278">Translocase</keyword>
<dbReference type="PRINTS" id="PR01437">
    <property type="entry name" value="NUOXDRDTASE4"/>
</dbReference>
<evidence type="ECO:0000313" key="10">
    <source>
        <dbReference type="Proteomes" id="UP000653305"/>
    </source>
</evidence>
<evidence type="ECO:0000256" key="1">
    <source>
        <dbReference type="ARBA" id="ARBA00004334"/>
    </source>
</evidence>
<dbReference type="PANTHER" id="PTHR43507:SF21">
    <property type="entry name" value="NAD(P)H-QUINONE OXIDOREDUCTASE CHAIN 4, CHLOROPLASTIC"/>
    <property type="match status" value="1"/>
</dbReference>
<sequence>MGFIIIGIGSITDMGLNGALLQIISHGFIGAALFFLAGTTYDRIRLVYLDEMGGIAIPMPKIFTMFSSFSMASLALPGMSGFVAELIVFFGLITSQKYLLMKKALINLEAHIYRNKYDYLDKIFPSFFLYVVYGI</sequence>
<name>A0A830CDD6_9LAMI</name>
<keyword evidence="7" id="KW-1133">Transmembrane helix</keyword>
<evidence type="ECO:0000259" key="8">
    <source>
        <dbReference type="Pfam" id="PF00361"/>
    </source>
</evidence>
<accession>A0A830CDD6</accession>
<proteinExistence type="predicted"/>
<gene>
    <name evidence="9" type="ORF">PHJA_001577900</name>
</gene>
<dbReference type="Proteomes" id="UP000653305">
    <property type="component" value="Unassembled WGS sequence"/>
</dbReference>
<keyword evidence="10" id="KW-1185">Reference proteome</keyword>
<evidence type="ECO:0000256" key="7">
    <source>
        <dbReference type="SAM" id="Phobius"/>
    </source>
</evidence>
<dbReference type="EMBL" id="BMAC01000345">
    <property type="protein sequence ID" value="GFP94334.1"/>
    <property type="molecule type" value="Genomic_DNA"/>
</dbReference>
<dbReference type="Pfam" id="PF00361">
    <property type="entry name" value="Proton_antipo_M"/>
    <property type="match status" value="1"/>
</dbReference>
<evidence type="ECO:0000313" key="9">
    <source>
        <dbReference type="EMBL" id="GFP94334.1"/>
    </source>
</evidence>
<comment type="subcellular location">
    <subcellularLocation>
        <location evidence="1">Plastid</location>
        <location evidence="1">Chloroplast thylakoid membrane</location>
    </subcellularLocation>
</comment>
<evidence type="ECO:0000256" key="5">
    <source>
        <dbReference type="ARBA" id="ARBA00047726"/>
    </source>
</evidence>
<comment type="caution">
    <text evidence="9">The sequence shown here is derived from an EMBL/GenBank/DDBJ whole genome shotgun (WGS) entry which is preliminary data.</text>
</comment>
<evidence type="ECO:0000256" key="6">
    <source>
        <dbReference type="ARBA" id="ARBA00048026"/>
    </source>
</evidence>
<organism evidence="9 10">
    <name type="scientific">Phtheirospermum japonicum</name>
    <dbReference type="NCBI Taxonomy" id="374723"/>
    <lineage>
        <taxon>Eukaryota</taxon>
        <taxon>Viridiplantae</taxon>
        <taxon>Streptophyta</taxon>
        <taxon>Embryophyta</taxon>
        <taxon>Tracheophyta</taxon>
        <taxon>Spermatophyta</taxon>
        <taxon>Magnoliopsida</taxon>
        <taxon>eudicotyledons</taxon>
        <taxon>Gunneridae</taxon>
        <taxon>Pentapetalae</taxon>
        <taxon>asterids</taxon>
        <taxon>lamiids</taxon>
        <taxon>Lamiales</taxon>
        <taxon>Orobanchaceae</taxon>
        <taxon>Orobanchaceae incertae sedis</taxon>
        <taxon>Phtheirospermum</taxon>
    </lineage>
</organism>
<dbReference type="GO" id="GO:0008137">
    <property type="term" value="F:NADH dehydrogenase (ubiquinone) activity"/>
    <property type="evidence" value="ECO:0007669"/>
    <property type="project" value="InterPro"/>
</dbReference>
<dbReference type="GO" id="GO:0048039">
    <property type="term" value="F:ubiquinone binding"/>
    <property type="evidence" value="ECO:0007669"/>
    <property type="project" value="TreeGrafter"/>
</dbReference>
<comment type="catalytic activity">
    <reaction evidence="6">
        <text>a plastoquinone + NADH + (n+1) H(+)(in) = a plastoquinol + NAD(+) + n H(+)(out)</text>
        <dbReference type="Rhea" id="RHEA:42608"/>
        <dbReference type="Rhea" id="RHEA-COMP:9561"/>
        <dbReference type="Rhea" id="RHEA-COMP:9562"/>
        <dbReference type="ChEBI" id="CHEBI:15378"/>
        <dbReference type="ChEBI" id="CHEBI:17757"/>
        <dbReference type="ChEBI" id="CHEBI:57540"/>
        <dbReference type="ChEBI" id="CHEBI:57945"/>
        <dbReference type="ChEBI" id="CHEBI:62192"/>
    </reaction>
</comment>
<evidence type="ECO:0000256" key="2">
    <source>
        <dbReference type="ARBA" id="ARBA00022640"/>
    </source>
</evidence>
<keyword evidence="4" id="KW-0520">NAD</keyword>
<dbReference type="GO" id="GO:0003954">
    <property type="term" value="F:NADH dehydrogenase activity"/>
    <property type="evidence" value="ECO:0007669"/>
    <property type="project" value="TreeGrafter"/>
</dbReference>
<keyword evidence="2" id="KW-0934">Plastid</keyword>
<comment type="catalytic activity">
    <reaction evidence="5">
        <text>a plastoquinone + NADPH + (n+1) H(+)(in) = a plastoquinol + NADP(+) + n H(+)(out)</text>
        <dbReference type="Rhea" id="RHEA:42612"/>
        <dbReference type="Rhea" id="RHEA-COMP:9561"/>
        <dbReference type="Rhea" id="RHEA-COMP:9562"/>
        <dbReference type="ChEBI" id="CHEBI:15378"/>
        <dbReference type="ChEBI" id="CHEBI:17757"/>
        <dbReference type="ChEBI" id="CHEBI:57783"/>
        <dbReference type="ChEBI" id="CHEBI:58349"/>
        <dbReference type="ChEBI" id="CHEBI:62192"/>
    </reaction>
</comment>
<dbReference type="PANTHER" id="PTHR43507">
    <property type="entry name" value="NADH-UBIQUINONE OXIDOREDUCTASE CHAIN 4"/>
    <property type="match status" value="1"/>
</dbReference>
<dbReference type="GO" id="GO:0009535">
    <property type="term" value="C:chloroplast thylakoid membrane"/>
    <property type="evidence" value="ECO:0007669"/>
    <property type="project" value="UniProtKB-SubCell"/>
</dbReference>
<feature type="domain" description="NADH:quinone oxidoreductase/Mrp antiporter transmembrane" evidence="8">
    <location>
        <begin position="1"/>
        <end position="101"/>
    </location>
</feature>
<dbReference type="InterPro" id="IPR003918">
    <property type="entry name" value="NADH_UbQ_OxRdtase"/>
</dbReference>
<dbReference type="OrthoDB" id="1720529at2759"/>
<evidence type="ECO:0000256" key="4">
    <source>
        <dbReference type="ARBA" id="ARBA00023027"/>
    </source>
</evidence>